<dbReference type="AlphaFoldDB" id="A0A4R5ER04"/>
<dbReference type="PRINTS" id="PR00081">
    <property type="entry name" value="GDHRDH"/>
</dbReference>
<evidence type="ECO:0000256" key="1">
    <source>
        <dbReference type="ARBA" id="ARBA00006484"/>
    </source>
</evidence>
<dbReference type="RefSeq" id="WP_132637177.1">
    <property type="nucleotide sequence ID" value="NZ_SMLD01000127.1"/>
</dbReference>
<evidence type="ECO:0000256" key="2">
    <source>
        <dbReference type="ARBA" id="ARBA00022857"/>
    </source>
</evidence>
<evidence type="ECO:0000256" key="4">
    <source>
        <dbReference type="RuleBase" id="RU000363"/>
    </source>
</evidence>
<dbReference type="PANTHER" id="PTHR43490:SF99">
    <property type="entry name" value="SHORT-CHAIN DEHYDROGENASE_REDUCTASE"/>
    <property type="match status" value="1"/>
</dbReference>
<dbReference type="PRINTS" id="PR00080">
    <property type="entry name" value="SDRFAMILY"/>
</dbReference>
<keyword evidence="2" id="KW-0521">NADP</keyword>
<comment type="caution">
    <text evidence="5">The sequence shown here is derived from an EMBL/GenBank/DDBJ whole genome shotgun (WGS) entry which is preliminary data.</text>
</comment>
<dbReference type="Pfam" id="PF00106">
    <property type="entry name" value="adh_short"/>
    <property type="match status" value="1"/>
</dbReference>
<dbReference type="GO" id="GO:0016491">
    <property type="term" value="F:oxidoreductase activity"/>
    <property type="evidence" value="ECO:0007669"/>
    <property type="project" value="UniProtKB-KW"/>
</dbReference>
<dbReference type="InterPro" id="IPR036291">
    <property type="entry name" value="NAD(P)-bd_dom_sf"/>
</dbReference>
<keyword evidence="3" id="KW-0560">Oxidoreductase</keyword>
<dbReference type="Proteomes" id="UP000295136">
    <property type="component" value="Unassembled WGS sequence"/>
</dbReference>
<protein>
    <submittedName>
        <fullName evidence="5">SDR family NAD(P)-dependent oxidoreductase</fullName>
    </submittedName>
</protein>
<dbReference type="SUPFAM" id="SSF51735">
    <property type="entry name" value="NAD(P)-binding Rossmann-fold domains"/>
    <property type="match status" value="1"/>
</dbReference>
<dbReference type="InterPro" id="IPR002347">
    <property type="entry name" value="SDR_fam"/>
</dbReference>
<gene>
    <name evidence="5" type="ORF">E1295_34580</name>
</gene>
<accession>A0A4R5ER04</accession>
<comment type="similarity">
    <text evidence="1 4">Belongs to the short-chain dehydrogenases/reductases (SDR) family.</text>
</comment>
<evidence type="ECO:0000256" key="3">
    <source>
        <dbReference type="ARBA" id="ARBA00023002"/>
    </source>
</evidence>
<evidence type="ECO:0000313" key="5">
    <source>
        <dbReference type="EMBL" id="TDE37265.1"/>
    </source>
</evidence>
<dbReference type="Gene3D" id="3.40.50.720">
    <property type="entry name" value="NAD(P)-binding Rossmann-like Domain"/>
    <property type="match status" value="1"/>
</dbReference>
<organism evidence="5 6">
    <name type="scientific">Nonomuraea mesophila</name>
    <dbReference type="NCBI Taxonomy" id="2530382"/>
    <lineage>
        <taxon>Bacteria</taxon>
        <taxon>Bacillati</taxon>
        <taxon>Actinomycetota</taxon>
        <taxon>Actinomycetes</taxon>
        <taxon>Streptosporangiales</taxon>
        <taxon>Streptosporangiaceae</taxon>
        <taxon>Nonomuraea</taxon>
    </lineage>
</organism>
<keyword evidence="6" id="KW-1185">Reference proteome</keyword>
<dbReference type="EMBL" id="SMLD01000127">
    <property type="protein sequence ID" value="TDE37265.1"/>
    <property type="molecule type" value="Genomic_DNA"/>
</dbReference>
<reference evidence="5 6" key="1">
    <citation type="submission" date="2019-03" db="EMBL/GenBank/DDBJ databases">
        <title>Draft genome sequences of novel Actinobacteria.</title>
        <authorList>
            <person name="Sahin N."/>
            <person name="Ay H."/>
            <person name="Saygin H."/>
        </authorList>
    </citation>
    <scope>NUCLEOTIDE SEQUENCE [LARGE SCALE GENOMIC DNA]</scope>
    <source>
        <strain evidence="5 6">6K102</strain>
    </source>
</reference>
<proteinExistence type="inferred from homology"/>
<sequence length="235" mass="24487">MTTTLITGANKGLGHETARRLIEAGHTVYVGSRDAERGRLAAGRLGARHVLLDVTDDDSAAAAAKAIEADGGLDVLVNNAGIEERTPDGGVIGPEDVTADILRTTFETNVLGVVRVTRAFLPLLRRSAAPVIVNVSSGLASLTRVTTPGTPTHAYPGVAYPASKAAVNMITVQYAKAFPGMRINAVEPGYTATDLNLHMGTQTVEEGAEIIVRMAQVGPDGPTGGYFDLSGTIPW</sequence>
<name>A0A4R5ER04_9ACTN</name>
<evidence type="ECO:0000313" key="6">
    <source>
        <dbReference type="Proteomes" id="UP000295136"/>
    </source>
</evidence>
<dbReference type="PANTHER" id="PTHR43490">
    <property type="entry name" value="(+)-NEOMENTHOL DEHYDROGENASE"/>
    <property type="match status" value="1"/>
</dbReference>